<dbReference type="Gene3D" id="2.60.40.1120">
    <property type="entry name" value="Carboxypeptidase-like, regulatory domain"/>
    <property type="match status" value="1"/>
</dbReference>
<evidence type="ECO:0000313" key="16">
    <source>
        <dbReference type="Ensembl" id="ENSSORP00005019567.1"/>
    </source>
</evidence>
<evidence type="ECO:0000256" key="5">
    <source>
        <dbReference type="ARBA" id="ARBA00022729"/>
    </source>
</evidence>
<dbReference type="CDD" id="cd00057">
    <property type="entry name" value="FA58C"/>
    <property type="match status" value="1"/>
</dbReference>
<reference evidence="16" key="2">
    <citation type="submission" date="2025-08" db="UniProtKB">
        <authorList>
            <consortium name="Ensembl"/>
        </authorList>
    </citation>
    <scope>IDENTIFICATION</scope>
</reference>
<evidence type="ECO:0000259" key="15">
    <source>
        <dbReference type="PROSITE" id="PS52035"/>
    </source>
</evidence>
<accession>A0A672ZT42</accession>
<feature type="domain" description="Peptidase M14" evidence="15">
    <location>
        <begin position="231"/>
        <end position="564"/>
    </location>
</feature>
<dbReference type="InterPro" id="IPR008979">
    <property type="entry name" value="Galactose-bd-like_sf"/>
</dbReference>
<dbReference type="PRINTS" id="PR00765">
    <property type="entry name" value="CRBOXYPTASEA"/>
</dbReference>
<dbReference type="GO" id="GO:0016485">
    <property type="term" value="P:protein processing"/>
    <property type="evidence" value="ECO:0007669"/>
    <property type="project" value="TreeGrafter"/>
</dbReference>
<evidence type="ECO:0000256" key="12">
    <source>
        <dbReference type="ARBA" id="ARBA00079261"/>
    </source>
</evidence>
<comment type="subcellular location">
    <subcellularLocation>
        <location evidence="1">Secreted</location>
    </subcellularLocation>
</comment>
<dbReference type="CDD" id="cd11308">
    <property type="entry name" value="Peptidase_M14NE-CP-C_like"/>
    <property type="match status" value="1"/>
</dbReference>
<dbReference type="Pfam" id="PF00246">
    <property type="entry name" value="Peptidase_M14"/>
    <property type="match status" value="1"/>
</dbReference>
<dbReference type="PROSITE" id="PS00132">
    <property type="entry name" value="CARBOXYPEPT_ZN_1"/>
    <property type="match status" value="1"/>
</dbReference>
<keyword evidence="7" id="KW-0805">Transcription regulation</keyword>
<dbReference type="InterPro" id="IPR057246">
    <property type="entry name" value="CARBOXYPEPT_ZN_1"/>
</dbReference>
<comment type="caution">
    <text evidence="13">Lacks conserved residue(s) required for the propagation of feature annotation.</text>
</comment>
<dbReference type="GO" id="GO:0006518">
    <property type="term" value="P:peptide metabolic process"/>
    <property type="evidence" value="ECO:0007669"/>
    <property type="project" value="TreeGrafter"/>
</dbReference>
<evidence type="ECO:0000256" key="8">
    <source>
        <dbReference type="ARBA" id="ARBA00023125"/>
    </source>
</evidence>
<dbReference type="PROSITE" id="PS50022">
    <property type="entry name" value="FA58C_3"/>
    <property type="match status" value="1"/>
</dbReference>
<reference evidence="16" key="3">
    <citation type="submission" date="2025-09" db="UniProtKB">
        <authorList>
            <consortium name="Ensembl"/>
        </authorList>
    </citation>
    <scope>IDENTIFICATION</scope>
</reference>
<dbReference type="AlphaFoldDB" id="A0A672ZT42"/>
<keyword evidence="6" id="KW-0112">Calmodulin-binding</keyword>
<proteinExistence type="inferred from homology"/>
<evidence type="ECO:0000256" key="2">
    <source>
        <dbReference type="ARBA" id="ARBA00005988"/>
    </source>
</evidence>
<dbReference type="InterPro" id="IPR008969">
    <property type="entry name" value="CarboxyPept-like_regulatory"/>
</dbReference>
<gene>
    <name evidence="16" type="primary">aebp1a</name>
</gene>
<dbReference type="PANTHER" id="PTHR11532:SF48">
    <property type="entry name" value="ADIPOCYTE ENHANCER-BINDING PROTEIN 1"/>
    <property type="match status" value="1"/>
</dbReference>
<dbReference type="PROSITE" id="PS52035">
    <property type="entry name" value="PEPTIDASE_M14"/>
    <property type="match status" value="1"/>
</dbReference>
<dbReference type="SUPFAM" id="SSF49785">
    <property type="entry name" value="Galactose-binding domain-like"/>
    <property type="match status" value="1"/>
</dbReference>
<evidence type="ECO:0000256" key="9">
    <source>
        <dbReference type="ARBA" id="ARBA00023163"/>
    </source>
</evidence>
<keyword evidence="3" id="KW-0678">Repressor</keyword>
<dbReference type="SMART" id="SM00631">
    <property type="entry name" value="Zn_pept"/>
    <property type="match status" value="1"/>
</dbReference>
<evidence type="ECO:0000256" key="10">
    <source>
        <dbReference type="ARBA" id="ARBA00023180"/>
    </source>
</evidence>
<comment type="similarity">
    <text evidence="2 13">Belongs to the peptidase M14 family.</text>
</comment>
<dbReference type="Pfam" id="PF13620">
    <property type="entry name" value="CarboxypepD_reg"/>
    <property type="match status" value="1"/>
</dbReference>
<keyword evidence="5" id="KW-0732">Signal</keyword>
<keyword evidence="10" id="KW-0325">Glycoprotein</keyword>
<evidence type="ECO:0000256" key="13">
    <source>
        <dbReference type="PROSITE-ProRule" id="PRU01379"/>
    </source>
</evidence>
<dbReference type="GO" id="GO:0008270">
    <property type="term" value="F:zinc ion binding"/>
    <property type="evidence" value="ECO:0007669"/>
    <property type="project" value="InterPro"/>
</dbReference>
<dbReference type="GO" id="GO:0005516">
    <property type="term" value="F:calmodulin binding"/>
    <property type="evidence" value="ECO:0007669"/>
    <property type="project" value="UniProtKB-KW"/>
</dbReference>
<dbReference type="SUPFAM" id="SSF49464">
    <property type="entry name" value="Carboxypeptidase regulatory domain-like"/>
    <property type="match status" value="1"/>
</dbReference>
<name>A0A672ZT42_9TELE</name>
<organism evidence="16 17">
    <name type="scientific">Sphaeramia orbicularis</name>
    <name type="common">orbiculate cardinalfish</name>
    <dbReference type="NCBI Taxonomy" id="375764"/>
    <lineage>
        <taxon>Eukaryota</taxon>
        <taxon>Metazoa</taxon>
        <taxon>Chordata</taxon>
        <taxon>Craniata</taxon>
        <taxon>Vertebrata</taxon>
        <taxon>Euteleostomi</taxon>
        <taxon>Actinopterygii</taxon>
        <taxon>Neopterygii</taxon>
        <taxon>Teleostei</taxon>
        <taxon>Neoteleostei</taxon>
        <taxon>Acanthomorphata</taxon>
        <taxon>Gobiaria</taxon>
        <taxon>Kurtiformes</taxon>
        <taxon>Apogonoidei</taxon>
        <taxon>Apogonidae</taxon>
        <taxon>Apogoninae</taxon>
        <taxon>Sphaeramia</taxon>
    </lineage>
</organism>
<dbReference type="Gene3D" id="2.60.120.260">
    <property type="entry name" value="Galactose-binding domain-like"/>
    <property type="match status" value="1"/>
</dbReference>
<dbReference type="FunCoup" id="A0A672ZT42">
    <property type="interactions" value="649"/>
</dbReference>
<dbReference type="GO" id="GO:0000977">
    <property type="term" value="F:RNA polymerase II transcription regulatory region sequence-specific DNA binding"/>
    <property type="evidence" value="ECO:0007669"/>
    <property type="project" value="TreeGrafter"/>
</dbReference>
<dbReference type="FunFam" id="3.40.630.10:FF:000007">
    <property type="entry name" value="Carboxypeptidase X (M14 family), member 1"/>
    <property type="match status" value="1"/>
</dbReference>
<dbReference type="InParanoid" id="A0A672ZT42"/>
<evidence type="ECO:0000256" key="6">
    <source>
        <dbReference type="ARBA" id="ARBA00022860"/>
    </source>
</evidence>
<evidence type="ECO:0000256" key="3">
    <source>
        <dbReference type="ARBA" id="ARBA00022491"/>
    </source>
</evidence>
<dbReference type="InterPro" id="IPR000421">
    <property type="entry name" value="FA58C"/>
</dbReference>
<keyword evidence="9" id="KW-0804">Transcription</keyword>
<sequence length="775" mass="88596">MTNCILHQLFICISRIITSTGFTHFRLVDGFCFELEFCQTDPVCVSLCLFFFSECPPLGLESHRVEDDQLLASSQGHHGFTAQRGRLNMQGSENEDDLYGGAWCAEPEEKDHWFQVDAHKEVEFTGVITQGRNSEQHEDFVSSYFVAFSNDSRDWTILHDGYAEWLFYGNVDKDTPVMSQFATPVVARYIRILPQSWNGSLCLRAEILACQLPSSYQSENEVNPSDDLDFRHHNYKEMRQMMKVINEECPNITRIYNIGKSSQGLKMYAMEISDNPGEHETGEPEFRYTAGLHGNEALGRELLLLLMQFLCKEYNDENPRVRRLVDGVRIHLVPSLNPDAYELAYEMGSEMGNWALGHWTEEGYDIFQNFPDLNSILWGAEDRGWVPRIVPNHHIPLPENFLNGSIAVETKAIISWMERSPFVLGANLQGGEKMVLYPFDMQRPPISVRLTWARIQRQNEGALRETPDDAMFRWLAMSYAHSHLTMTETYRGSCHGDDVTGGQGIINRASWKPTVGSMNDFSYLHTNCFELSIFLGCDKFPHESELPLEWENNRESLLSFMEQVNRGIKGIVKDVEGNPLSNATITVEGIRHDVRTAAGGDYWRLLNPGEYRVTAKADGYTPQTRLCMVGYDTGATPCSFTLPKSNWDRIKQIMALSGKRPIRLVPKKVTTPSTTTVVPTTESHISAQRSERLRRLRLLRLRRMRMQRQRGRLSTTPVATTTTTTVPTTIPETESTTSWYDSWFPVDNWSTENPFDSINFDSVPTQDYPFEYTID</sequence>
<keyword evidence="8" id="KW-0238">DNA-binding</keyword>
<dbReference type="FunFam" id="2.60.120.260:FF:000068">
    <property type="entry name" value="Adipocyte enhancer-binding protein 1"/>
    <property type="match status" value="1"/>
</dbReference>
<reference evidence="16" key="1">
    <citation type="submission" date="2019-06" db="EMBL/GenBank/DDBJ databases">
        <authorList>
            <consortium name="Wellcome Sanger Institute Data Sharing"/>
        </authorList>
    </citation>
    <scope>NUCLEOTIDE SEQUENCE [LARGE SCALE GENOMIC DNA]</scope>
</reference>
<dbReference type="PANTHER" id="PTHR11532">
    <property type="entry name" value="PROTEASE M14 CARBOXYPEPTIDASE"/>
    <property type="match status" value="1"/>
</dbReference>
<dbReference type="Gene3D" id="3.40.630.10">
    <property type="entry name" value="Zn peptidases"/>
    <property type="match status" value="1"/>
</dbReference>
<dbReference type="Proteomes" id="UP000472271">
    <property type="component" value="Chromosome 12"/>
</dbReference>
<evidence type="ECO:0000256" key="7">
    <source>
        <dbReference type="ARBA" id="ARBA00023015"/>
    </source>
</evidence>
<evidence type="ECO:0000256" key="1">
    <source>
        <dbReference type="ARBA" id="ARBA00004613"/>
    </source>
</evidence>
<protein>
    <recommendedName>
        <fullName evidence="11">Adipocyte enhancer-binding protein 1</fullName>
    </recommendedName>
    <alternativeName>
        <fullName evidence="12">Aortic carboxypeptidase-like protein</fullName>
    </alternativeName>
</protein>
<feature type="domain" description="F5/8 type C" evidence="14">
    <location>
        <begin position="53"/>
        <end position="210"/>
    </location>
</feature>
<dbReference type="SUPFAM" id="SSF53187">
    <property type="entry name" value="Zn-dependent exopeptidases"/>
    <property type="match status" value="1"/>
</dbReference>
<evidence type="ECO:0000313" key="17">
    <source>
        <dbReference type="Proteomes" id="UP000472271"/>
    </source>
</evidence>
<dbReference type="GO" id="GO:0001227">
    <property type="term" value="F:DNA-binding transcription repressor activity, RNA polymerase II-specific"/>
    <property type="evidence" value="ECO:0007669"/>
    <property type="project" value="TreeGrafter"/>
</dbReference>
<dbReference type="FunFam" id="2.60.40.1120:FF:000007">
    <property type="entry name" value="Carboxypeptidase X, M14 family member 2"/>
    <property type="match status" value="1"/>
</dbReference>
<dbReference type="GO" id="GO:0005615">
    <property type="term" value="C:extracellular space"/>
    <property type="evidence" value="ECO:0007669"/>
    <property type="project" value="TreeGrafter"/>
</dbReference>
<dbReference type="Ensembl" id="ENSSORT00005020126.1">
    <property type="protein sequence ID" value="ENSSORP00005019567.1"/>
    <property type="gene ID" value="ENSSORG00005009365.1"/>
</dbReference>
<dbReference type="SMART" id="SM00231">
    <property type="entry name" value="FA58C"/>
    <property type="match status" value="1"/>
</dbReference>
<dbReference type="InterPro" id="IPR050753">
    <property type="entry name" value="Peptidase_M14_domain"/>
</dbReference>
<evidence type="ECO:0000256" key="4">
    <source>
        <dbReference type="ARBA" id="ARBA00022525"/>
    </source>
</evidence>
<keyword evidence="17" id="KW-1185">Reference proteome</keyword>
<dbReference type="Pfam" id="PF00754">
    <property type="entry name" value="F5_F8_type_C"/>
    <property type="match status" value="1"/>
</dbReference>
<dbReference type="GO" id="GO:0004181">
    <property type="term" value="F:metallocarboxypeptidase activity"/>
    <property type="evidence" value="ECO:0007669"/>
    <property type="project" value="InterPro"/>
</dbReference>
<evidence type="ECO:0000259" key="14">
    <source>
        <dbReference type="PROSITE" id="PS50022"/>
    </source>
</evidence>
<evidence type="ECO:0000256" key="11">
    <source>
        <dbReference type="ARBA" id="ARBA00074638"/>
    </source>
</evidence>
<dbReference type="InterPro" id="IPR000834">
    <property type="entry name" value="Peptidase_M14"/>
</dbReference>
<keyword evidence="4" id="KW-0964">Secreted</keyword>